<dbReference type="Gene3D" id="3.30.70.580">
    <property type="entry name" value="Pseudouridine synthase I, catalytic domain, N-terminal subdomain"/>
    <property type="match status" value="1"/>
</dbReference>
<comment type="catalytic activity">
    <reaction evidence="5">
        <text>uridine(2605) in 23S rRNA = pseudouridine(2605) in 23S rRNA</text>
        <dbReference type="Rhea" id="RHEA:42520"/>
        <dbReference type="Rhea" id="RHEA-COMP:10095"/>
        <dbReference type="Rhea" id="RHEA-COMP:10096"/>
        <dbReference type="ChEBI" id="CHEBI:65314"/>
        <dbReference type="ChEBI" id="CHEBI:65315"/>
        <dbReference type="EC" id="5.4.99.22"/>
    </reaction>
</comment>
<dbReference type="GO" id="GO:0000455">
    <property type="term" value="P:enzyme-directed rRNA pseudouridine synthesis"/>
    <property type="evidence" value="ECO:0007669"/>
    <property type="project" value="UniProtKB-ARBA"/>
</dbReference>
<protein>
    <recommendedName>
        <fullName evidence="8">Pseudouridine synthase</fullName>
        <ecNumber evidence="8">5.4.99.-</ecNumber>
    </recommendedName>
</protein>
<evidence type="ECO:0000256" key="3">
    <source>
        <dbReference type="ARBA" id="ARBA00022884"/>
    </source>
</evidence>
<sequence length="307" mass="34728">MSEKLQKVLARAGHGSRREMEALITAGRVSVDGKVATLGDRVEVNAVIRVDGHQIKTRAAEEVICRVLAYHKPEGEMCTRHDPEGRPTVFDRLPKMEGARWIAVGRLDVNTSGLLLFTTDGELANRLMHPSHEVEREYAVRVFGEITEAMLQRLRKGVQLEDGMAKFNKIKPAGGEGLNQWFNVTLTEGRNREVRRLWESQEVQVSRLMRIRYGDVQLDRGIPRGGWQELKLPEVNYLRGLVNLPNETESKVDLQQDGKTSRHKQAAQIRRAVKRHKEMQGKEPRARATTARRKPTSSTRNSGTGSK</sequence>
<dbReference type="CDD" id="cd00165">
    <property type="entry name" value="S4"/>
    <property type="match status" value="1"/>
</dbReference>
<feature type="compositionally biased region" description="Basic residues" evidence="9">
    <location>
        <begin position="261"/>
        <end position="277"/>
    </location>
</feature>
<evidence type="ECO:0000256" key="8">
    <source>
        <dbReference type="RuleBase" id="RU003887"/>
    </source>
</evidence>
<accession>A0A081UNQ9</accession>
<dbReference type="PROSITE" id="PS01149">
    <property type="entry name" value="PSI_RSU"/>
    <property type="match status" value="1"/>
</dbReference>
<dbReference type="InterPro" id="IPR020094">
    <property type="entry name" value="TruA/RsuA/RluB/E/F_N"/>
</dbReference>
<dbReference type="SUPFAM" id="SSF55174">
    <property type="entry name" value="Alpha-L RNA-binding motif"/>
    <property type="match status" value="1"/>
</dbReference>
<evidence type="ECO:0000256" key="1">
    <source>
        <dbReference type="ARBA" id="ARBA00008348"/>
    </source>
</evidence>
<dbReference type="FunFam" id="3.30.70.580:FF:000009">
    <property type="entry name" value="Pseudouridine synthase"/>
    <property type="match status" value="1"/>
</dbReference>
<evidence type="ECO:0000259" key="10">
    <source>
        <dbReference type="SMART" id="SM00363"/>
    </source>
</evidence>
<keyword evidence="2" id="KW-0698">rRNA processing</keyword>
<dbReference type="FunFam" id="3.10.290.10:FF:000003">
    <property type="entry name" value="Pseudouridine synthase"/>
    <property type="match status" value="1"/>
</dbReference>
<dbReference type="GeneID" id="4487712"/>
<evidence type="ECO:0000313" key="13">
    <source>
        <dbReference type="Proteomes" id="UP000859505"/>
    </source>
</evidence>
<dbReference type="Gene3D" id="3.30.70.1560">
    <property type="entry name" value="Alpha-L RNA-binding motif"/>
    <property type="match status" value="1"/>
</dbReference>
<dbReference type="InterPro" id="IPR042092">
    <property type="entry name" value="PsdUridine_s_RsuA/RluB/E/F_cat"/>
</dbReference>
<dbReference type="Gene3D" id="3.10.290.10">
    <property type="entry name" value="RNA-binding S4 domain"/>
    <property type="match status" value="1"/>
</dbReference>
<name>A0A081UNQ9_AERHY</name>
<dbReference type="KEGG" id="aaj:BOQ57_14970"/>
<dbReference type="Pfam" id="PF00849">
    <property type="entry name" value="PseudoU_synth_2"/>
    <property type="match status" value="1"/>
</dbReference>
<evidence type="ECO:0000256" key="4">
    <source>
        <dbReference type="ARBA" id="ARBA00023235"/>
    </source>
</evidence>
<evidence type="ECO:0000256" key="2">
    <source>
        <dbReference type="ARBA" id="ARBA00022552"/>
    </source>
</evidence>
<dbReference type="NCBIfam" id="TIGR00093">
    <property type="entry name" value="pseudouridine synthase"/>
    <property type="match status" value="1"/>
</dbReference>
<dbReference type="EMBL" id="CP118942">
    <property type="protein sequence ID" value="WEE24675.1"/>
    <property type="molecule type" value="Genomic_DNA"/>
</dbReference>
<dbReference type="KEGG" id="ahi:VU14_07235"/>
<dbReference type="SUPFAM" id="SSF55120">
    <property type="entry name" value="Pseudouridine synthase"/>
    <property type="match status" value="1"/>
</dbReference>
<dbReference type="PANTHER" id="PTHR47683:SF3">
    <property type="entry name" value="RIBOSOMAL LARGE SUBUNIT PSEUDOURIDINE SYNTHASE B"/>
    <property type="match status" value="1"/>
</dbReference>
<comment type="similarity">
    <text evidence="1 8">Belongs to the pseudouridine synthase RsuA family.</text>
</comment>
<dbReference type="SMART" id="SM00363">
    <property type="entry name" value="S4"/>
    <property type="match status" value="1"/>
</dbReference>
<evidence type="ECO:0000256" key="6">
    <source>
        <dbReference type="ARBA" id="ARBA00037383"/>
    </source>
</evidence>
<dbReference type="InterPro" id="IPR050343">
    <property type="entry name" value="RsuA_PseudoU_synthase"/>
</dbReference>
<reference evidence="12" key="3">
    <citation type="submission" date="2023-02" db="EMBL/GenBank/DDBJ databases">
        <title>The sequence of Aeromonas hydrophila K533.</title>
        <authorList>
            <person name="Luo X."/>
        </authorList>
    </citation>
    <scope>NUCLEOTIDE SEQUENCE</scope>
    <source>
        <strain evidence="12">K533</strain>
    </source>
</reference>
<dbReference type="InterPro" id="IPR000748">
    <property type="entry name" value="PsdUridine_synth_RsuA/RluB/E/F"/>
</dbReference>
<evidence type="ECO:0000256" key="9">
    <source>
        <dbReference type="SAM" id="MobiDB-lite"/>
    </source>
</evidence>
<dbReference type="Pfam" id="PF01479">
    <property type="entry name" value="S4"/>
    <property type="match status" value="1"/>
</dbReference>
<dbReference type="PANTHER" id="PTHR47683">
    <property type="entry name" value="PSEUDOURIDINE SYNTHASE FAMILY PROTEIN-RELATED"/>
    <property type="match status" value="1"/>
</dbReference>
<evidence type="ECO:0000313" key="11">
    <source>
        <dbReference type="EMBL" id="HAT6343020.1"/>
    </source>
</evidence>
<dbReference type="Proteomes" id="UP000859505">
    <property type="component" value="Unassembled WGS sequence"/>
</dbReference>
<dbReference type="eggNOG" id="COG1187">
    <property type="taxonomic scope" value="Bacteria"/>
</dbReference>
<feature type="region of interest" description="Disordered" evidence="9">
    <location>
        <begin position="249"/>
        <end position="307"/>
    </location>
</feature>
<dbReference type="KEGG" id="ahh:RY45_15085"/>
<feature type="compositionally biased region" description="Basic and acidic residues" evidence="9">
    <location>
        <begin position="249"/>
        <end position="260"/>
    </location>
</feature>
<evidence type="ECO:0000313" key="12">
    <source>
        <dbReference type="EMBL" id="WEE24675.1"/>
    </source>
</evidence>
<gene>
    <name evidence="11" type="primary">rluB</name>
    <name evidence="11" type="ORF">JAJ28_000703</name>
    <name evidence="12" type="ORF">PY771_13395</name>
</gene>
<keyword evidence="4 8" id="KW-0413">Isomerase</keyword>
<reference evidence="11" key="2">
    <citation type="submission" date="2020-01" db="EMBL/GenBank/DDBJ databases">
        <authorList>
            <consortium name="NCBI Pathogen Detection Project"/>
        </authorList>
    </citation>
    <scope>NUCLEOTIDE SEQUENCE</scope>
    <source>
        <strain evidence="11">OLC2673_Aeromonas</strain>
    </source>
</reference>
<dbReference type="CDD" id="cd02556">
    <property type="entry name" value="PseudoU_synth_RluB"/>
    <property type="match status" value="1"/>
</dbReference>
<dbReference type="InterPro" id="IPR020103">
    <property type="entry name" value="PsdUridine_synth_cat_dom_sf"/>
</dbReference>
<dbReference type="GO" id="GO:0160139">
    <property type="term" value="F:23S rRNA pseudouridine(2605) synthase activity"/>
    <property type="evidence" value="ECO:0007669"/>
    <property type="project" value="UniProtKB-EC"/>
</dbReference>
<dbReference type="FunFam" id="3.30.70.1560:FF:000001">
    <property type="entry name" value="Pseudouridine synthase"/>
    <property type="match status" value="1"/>
</dbReference>
<dbReference type="EMBL" id="DACTUL010000003">
    <property type="protein sequence ID" value="HAT6343020.1"/>
    <property type="molecule type" value="Genomic_DNA"/>
</dbReference>
<evidence type="ECO:0000256" key="5">
    <source>
        <dbReference type="ARBA" id="ARBA00036944"/>
    </source>
</evidence>
<dbReference type="InterPro" id="IPR006145">
    <property type="entry name" value="PsdUridine_synth_RsuA/RluA"/>
</dbReference>
<dbReference type="EC" id="5.4.99.-" evidence="8"/>
<feature type="domain" description="RNA-binding S4" evidence="10">
    <location>
        <begin position="3"/>
        <end position="64"/>
    </location>
</feature>
<dbReference type="InterPro" id="IPR018496">
    <property type="entry name" value="PsdUridine_synth_RsuA/RluB_CS"/>
</dbReference>
<dbReference type="OMA" id="EWINNGW"/>
<dbReference type="AlphaFoldDB" id="A0A081UNQ9"/>
<keyword evidence="3 7" id="KW-0694">RNA-binding</keyword>
<proteinExistence type="inferred from homology"/>
<dbReference type="GO" id="GO:0005829">
    <property type="term" value="C:cytosol"/>
    <property type="evidence" value="ECO:0007669"/>
    <property type="project" value="UniProtKB-ARBA"/>
</dbReference>
<dbReference type="Proteomes" id="UP001214666">
    <property type="component" value="Chromosome"/>
</dbReference>
<dbReference type="NCBIfam" id="NF007976">
    <property type="entry name" value="PRK10700.1"/>
    <property type="match status" value="1"/>
</dbReference>
<dbReference type="PROSITE" id="PS50889">
    <property type="entry name" value="S4"/>
    <property type="match status" value="1"/>
</dbReference>
<organism evidence="11 13">
    <name type="scientific">Aeromonas hydrophila</name>
    <dbReference type="NCBI Taxonomy" id="644"/>
    <lineage>
        <taxon>Bacteria</taxon>
        <taxon>Pseudomonadati</taxon>
        <taxon>Pseudomonadota</taxon>
        <taxon>Gammaproteobacteria</taxon>
        <taxon>Aeromonadales</taxon>
        <taxon>Aeromonadaceae</taxon>
        <taxon>Aeromonas</taxon>
    </lineage>
</organism>
<dbReference type="InterPro" id="IPR002942">
    <property type="entry name" value="S4_RNA-bd"/>
</dbReference>
<reference evidence="11" key="1">
    <citation type="journal article" date="2018" name="Genome Biol.">
        <title>SKESA: strategic k-mer extension for scrupulous assemblies.</title>
        <authorList>
            <person name="Souvorov A."/>
            <person name="Agarwala R."/>
            <person name="Lipman D.J."/>
        </authorList>
    </citation>
    <scope>NUCLEOTIDE SEQUENCE</scope>
    <source>
        <strain evidence="11">OLC2673_Aeromonas</strain>
    </source>
</reference>
<comment type="function">
    <text evidence="6">Responsible for synthesis of pseudouridine from uracil-2605 in 23S ribosomal RNA.</text>
</comment>
<dbReference type="GO" id="GO:0003723">
    <property type="term" value="F:RNA binding"/>
    <property type="evidence" value="ECO:0007669"/>
    <property type="project" value="UniProtKB-KW"/>
</dbReference>
<dbReference type="RefSeq" id="WP_011706718.1">
    <property type="nucleotide sequence ID" value="NZ_AP019193.1"/>
</dbReference>
<evidence type="ECO:0000256" key="7">
    <source>
        <dbReference type="PROSITE-ProRule" id="PRU00182"/>
    </source>
</evidence>
<dbReference type="InterPro" id="IPR036986">
    <property type="entry name" value="S4_RNA-bd_sf"/>
</dbReference>